<dbReference type="RefSeq" id="WP_158061650.1">
    <property type="nucleotide sequence ID" value="NZ_CP044427.1"/>
</dbReference>
<dbReference type="KEGG" id="serw:FY030_11630"/>
<protein>
    <submittedName>
        <fullName evidence="3">Flavin reductase</fullName>
    </submittedName>
</protein>
<accession>A0A5J6V668</accession>
<dbReference type="Pfam" id="PF01613">
    <property type="entry name" value="Flavin_Reduct"/>
    <property type="match status" value="1"/>
</dbReference>
<keyword evidence="4" id="KW-1185">Reference proteome</keyword>
<dbReference type="PANTHER" id="PTHR30466:SF15">
    <property type="entry name" value="POSSIBLE OXIDOREDUCTASE"/>
    <property type="match status" value="1"/>
</dbReference>
<dbReference type="AlphaFoldDB" id="A0A5J6V668"/>
<reference evidence="3 4" key="1">
    <citation type="submission" date="2019-09" db="EMBL/GenBank/DDBJ databases">
        <title>Serinicoccus pratensis sp. nov., isolated from meadow soil.</title>
        <authorList>
            <person name="Zhang W."/>
        </authorList>
    </citation>
    <scope>NUCLEOTIDE SEQUENCE [LARGE SCALE GENOMIC DNA]</scope>
    <source>
        <strain evidence="3 4">W204</strain>
    </source>
</reference>
<evidence type="ECO:0000256" key="1">
    <source>
        <dbReference type="ARBA" id="ARBA00023002"/>
    </source>
</evidence>
<dbReference type="InterPro" id="IPR050268">
    <property type="entry name" value="NADH-dep_flavin_reductase"/>
</dbReference>
<dbReference type="EMBL" id="CP044427">
    <property type="protein sequence ID" value="QFG69268.1"/>
    <property type="molecule type" value="Genomic_DNA"/>
</dbReference>
<evidence type="ECO:0000313" key="3">
    <source>
        <dbReference type="EMBL" id="QFG69268.1"/>
    </source>
</evidence>
<organism evidence="3 4">
    <name type="scientific">Ornithinimicrobium pratense</name>
    <dbReference type="NCBI Taxonomy" id="2593973"/>
    <lineage>
        <taxon>Bacteria</taxon>
        <taxon>Bacillati</taxon>
        <taxon>Actinomycetota</taxon>
        <taxon>Actinomycetes</taxon>
        <taxon>Micrococcales</taxon>
        <taxon>Ornithinimicrobiaceae</taxon>
        <taxon>Ornithinimicrobium</taxon>
    </lineage>
</organism>
<dbReference type="InterPro" id="IPR012349">
    <property type="entry name" value="Split_barrel_FMN-bd"/>
</dbReference>
<gene>
    <name evidence="3" type="ORF">FY030_11630</name>
</gene>
<dbReference type="SMART" id="SM00903">
    <property type="entry name" value="Flavin_Reduct"/>
    <property type="match status" value="1"/>
</dbReference>
<evidence type="ECO:0000259" key="2">
    <source>
        <dbReference type="SMART" id="SM00903"/>
    </source>
</evidence>
<name>A0A5J6V668_9MICO</name>
<dbReference type="SUPFAM" id="SSF50475">
    <property type="entry name" value="FMN-binding split barrel"/>
    <property type="match status" value="1"/>
</dbReference>
<proteinExistence type="predicted"/>
<dbReference type="Proteomes" id="UP000326546">
    <property type="component" value="Chromosome"/>
</dbReference>
<sequence length="169" mass="18304">MGEEAFDTLMGAADPAVVVVTTASEGVRAGCLVGYHAQSSMSPQQYCLWLSKANHTYRVALRADHFAVHFLTQQDLALAERFGARTGLETDKFAGLGVDIDEHGVPLIRQCPHRFLLERLTLLDDGGDHVCLTGRVRSAASEGGLAPLRLTDVVHLTPGRPSEDRSVRP</sequence>
<dbReference type="Gene3D" id="2.30.110.10">
    <property type="entry name" value="Electron Transport, Fmn-binding Protein, Chain A"/>
    <property type="match status" value="1"/>
</dbReference>
<dbReference type="OrthoDB" id="3176898at2"/>
<dbReference type="GO" id="GO:0042602">
    <property type="term" value="F:riboflavin reductase (NADPH) activity"/>
    <property type="evidence" value="ECO:0007669"/>
    <property type="project" value="TreeGrafter"/>
</dbReference>
<dbReference type="InterPro" id="IPR002563">
    <property type="entry name" value="Flavin_Rdtase-like_dom"/>
</dbReference>
<evidence type="ECO:0000313" key="4">
    <source>
        <dbReference type="Proteomes" id="UP000326546"/>
    </source>
</evidence>
<dbReference type="GO" id="GO:0010181">
    <property type="term" value="F:FMN binding"/>
    <property type="evidence" value="ECO:0007669"/>
    <property type="project" value="InterPro"/>
</dbReference>
<feature type="domain" description="Flavin reductase like" evidence="2">
    <location>
        <begin position="10"/>
        <end position="157"/>
    </location>
</feature>
<dbReference type="PANTHER" id="PTHR30466">
    <property type="entry name" value="FLAVIN REDUCTASE"/>
    <property type="match status" value="1"/>
</dbReference>
<keyword evidence="1" id="KW-0560">Oxidoreductase</keyword>